<protein>
    <submittedName>
        <fullName evidence="3">Deoxyguanosinetriphosphate triphosphohydrolase</fullName>
    </submittedName>
</protein>
<dbReference type="InterPro" id="IPR050135">
    <property type="entry name" value="dGTPase-like"/>
</dbReference>
<organism evidence="3 4">
    <name type="scientific">Marivirga arenosa</name>
    <dbReference type="NCBI Taxonomy" id="3059076"/>
    <lineage>
        <taxon>Bacteria</taxon>
        <taxon>Pseudomonadati</taxon>
        <taxon>Bacteroidota</taxon>
        <taxon>Cytophagia</taxon>
        <taxon>Cytophagales</taxon>
        <taxon>Marivirgaceae</taxon>
        <taxon>Marivirga</taxon>
    </lineage>
</organism>
<reference evidence="3" key="1">
    <citation type="submission" date="2023-08" db="EMBL/GenBank/DDBJ databases">
        <title>Comparative genomics and taxonomic characterization of three novel marine species of genus Marivirga.</title>
        <authorList>
            <person name="Muhammad N."/>
            <person name="Kim S.-G."/>
        </authorList>
    </citation>
    <scope>NUCLEOTIDE SEQUENCE [LARGE SCALE GENOMIC DNA]</scope>
    <source>
        <strain evidence="3">ABR2-2</strain>
    </source>
</reference>
<dbReference type="InterPro" id="IPR003607">
    <property type="entry name" value="HD/PDEase_dom"/>
</dbReference>
<dbReference type="NCBIfam" id="NF002205">
    <property type="entry name" value="PRK01096.1"/>
    <property type="match status" value="1"/>
</dbReference>
<dbReference type="SUPFAM" id="SSF109604">
    <property type="entry name" value="HD-domain/PDEase-like"/>
    <property type="match status" value="1"/>
</dbReference>
<dbReference type="GO" id="GO:0008832">
    <property type="term" value="F:dGTPase activity"/>
    <property type="evidence" value="ECO:0007669"/>
    <property type="project" value="TreeGrafter"/>
</dbReference>
<keyword evidence="1" id="KW-0378">Hydrolase</keyword>
<sequence length="451" mass="51164">MEKMNWLKLLNPNRLGQKSISNQSSARSFFEQDYDRIIFSHPFRRLQDKTQVVPLPEEDFVHTRLTHSLEVSSVGRSLGKKVGESIIDKYSELNDAGFSSFDFGAIVAAASLAHDIGNPPFGHSGEDAISGFFKNSELGKWIQSEVSVEEWEDLTHFEGNAQGFRLFHRPDNQGIKLTYSTLAAFSKYPRTAHLFDKDPKRKSQKKYGFFQTEKDYFEELANELGLIRLSNEMSWVRHPLTFLVEAADDICYHVIDLEDGCRLGWVPFEQARDLLANVLGDSYMPEKLEKTKGKNAKIAYLRALCINKLINECAEVFMANEDKILTGEFDASLMSQVPSKKVLRDIIEVSIQKIYRSHVVLETEVVGHRVLEGLLEEFLGAAIAQKGADDSSTKDLTVFRLLPETYQELITDTASLYEISLICIDYISGMTDRYAINLYRKLKGISLPGMK</sequence>
<dbReference type="EMBL" id="CP129970">
    <property type="protein sequence ID" value="WMN07808.1"/>
    <property type="molecule type" value="Genomic_DNA"/>
</dbReference>
<dbReference type="Gene3D" id="1.10.3410.10">
    <property type="entry name" value="putative deoxyguanosinetriphosphate triphosphohydrolase like domain"/>
    <property type="match status" value="1"/>
</dbReference>
<dbReference type="SMART" id="SM00471">
    <property type="entry name" value="HDc"/>
    <property type="match status" value="1"/>
</dbReference>
<dbReference type="InterPro" id="IPR006674">
    <property type="entry name" value="HD_domain"/>
</dbReference>
<dbReference type="NCBIfam" id="TIGR01353">
    <property type="entry name" value="dGTP_triPase"/>
    <property type="match status" value="1"/>
</dbReference>
<dbReference type="InterPro" id="IPR027432">
    <property type="entry name" value="dGTP_triphosphohydrolase_C"/>
</dbReference>
<proteinExistence type="predicted"/>
<dbReference type="InterPro" id="IPR026875">
    <property type="entry name" value="PHydrolase_assoc_dom"/>
</dbReference>
<dbReference type="Proteomes" id="UP001244443">
    <property type="component" value="Chromosome"/>
</dbReference>
<dbReference type="AlphaFoldDB" id="A0AA51RBC1"/>
<name>A0AA51RBC1_9BACT</name>
<dbReference type="Pfam" id="PF01966">
    <property type="entry name" value="HD"/>
    <property type="match status" value="1"/>
</dbReference>
<dbReference type="InterPro" id="IPR023293">
    <property type="entry name" value="dGTP_triP_hydro_central_sf"/>
</dbReference>
<dbReference type="PROSITE" id="PS51831">
    <property type="entry name" value="HD"/>
    <property type="match status" value="1"/>
</dbReference>
<feature type="domain" description="HD" evidence="2">
    <location>
        <begin position="64"/>
        <end position="253"/>
    </location>
</feature>
<evidence type="ECO:0000259" key="2">
    <source>
        <dbReference type="PROSITE" id="PS51831"/>
    </source>
</evidence>
<accession>A0AA51RBC1</accession>
<dbReference type="Gene3D" id="1.10.3210.10">
    <property type="entry name" value="Hypothetical protein af1432"/>
    <property type="match status" value="1"/>
</dbReference>
<dbReference type="CDD" id="cd00077">
    <property type="entry name" value="HDc"/>
    <property type="match status" value="1"/>
</dbReference>
<dbReference type="PANTHER" id="PTHR11373:SF32">
    <property type="entry name" value="DEOXYGUANOSINETRIPHOSPHATE TRIPHOSPHOHYDROLASE"/>
    <property type="match status" value="1"/>
</dbReference>
<evidence type="ECO:0000313" key="4">
    <source>
        <dbReference type="Proteomes" id="UP001244443"/>
    </source>
</evidence>
<dbReference type="GO" id="GO:0006203">
    <property type="term" value="P:dGTP catabolic process"/>
    <property type="evidence" value="ECO:0007669"/>
    <property type="project" value="TreeGrafter"/>
</dbReference>
<evidence type="ECO:0000256" key="1">
    <source>
        <dbReference type="ARBA" id="ARBA00022801"/>
    </source>
</evidence>
<dbReference type="PANTHER" id="PTHR11373">
    <property type="entry name" value="DEOXYNUCLEOSIDE TRIPHOSPHATE TRIPHOSPHOHYDROLASE"/>
    <property type="match status" value="1"/>
</dbReference>
<dbReference type="Gene3D" id="1.10.3550.10">
    <property type="entry name" value="eoxyguanosinetriphosphate triphosphohydrolase domain-like"/>
    <property type="match status" value="1"/>
</dbReference>
<gene>
    <name evidence="3" type="ORF">QYS48_29955</name>
</gene>
<dbReference type="InterPro" id="IPR006261">
    <property type="entry name" value="dGTPase"/>
</dbReference>
<dbReference type="Pfam" id="PF13286">
    <property type="entry name" value="HD_assoc"/>
    <property type="match status" value="1"/>
</dbReference>
<evidence type="ECO:0000313" key="3">
    <source>
        <dbReference type="EMBL" id="WMN07808.1"/>
    </source>
</evidence>
<keyword evidence="4" id="KW-1185">Reference proteome</keyword>